<evidence type="ECO:0000256" key="9">
    <source>
        <dbReference type="ARBA" id="ARBA00022840"/>
    </source>
</evidence>
<keyword evidence="8 15" id="KW-0547">Nucleotide-binding</keyword>
<feature type="binding site" evidence="15">
    <location>
        <position position="468"/>
    </location>
    <ligand>
        <name>Mg(2+)</name>
        <dbReference type="ChEBI" id="CHEBI:18420"/>
        <note>shared with alpha subunit</note>
    </ligand>
</feature>
<comment type="cofactor">
    <cofactor evidence="15">
        <name>Mg(2+)</name>
        <dbReference type="ChEBI" id="CHEBI:18420"/>
    </cofactor>
    <text evidence="15">Binds 2 magnesium ions per tetramer.</text>
</comment>
<keyword evidence="10 15" id="KW-0460">Magnesium</keyword>
<dbReference type="EC" id="6.1.1.20" evidence="15"/>
<evidence type="ECO:0000256" key="12">
    <source>
        <dbReference type="ARBA" id="ARBA00022917"/>
    </source>
</evidence>
<gene>
    <name evidence="15" type="primary">pheT</name>
    <name evidence="20" type="ORF">AVDCRST_MAG19-4847</name>
</gene>
<keyword evidence="13 15" id="KW-0030">Aminoacyl-tRNA synthetase</keyword>
<feature type="domain" description="TRNA-binding" evidence="17">
    <location>
        <begin position="39"/>
        <end position="154"/>
    </location>
</feature>
<dbReference type="InterPro" id="IPR036690">
    <property type="entry name" value="Fdx_antiC-bd_sf"/>
</dbReference>
<dbReference type="PANTHER" id="PTHR10947:SF0">
    <property type="entry name" value="PHENYLALANINE--TRNA LIGASE BETA SUBUNIT"/>
    <property type="match status" value="1"/>
</dbReference>
<dbReference type="GO" id="GO:0000049">
    <property type="term" value="F:tRNA binding"/>
    <property type="evidence" value="ECO:0007669"/>
    <property type="project" value="UniProtKB-UniRule"/>
</dbReference>
<evidence type="ECO:0000256" key="1">
    <source>
        <dbReference type="ARBA" id="ARBA00004496"/>
    </source>
</evidence>
<dbReference type="InterPro" id="IPR033714">
    <property type="entry name" value="tRNA_bind_bactPheRS"/>
</dbReference>
<evidence type="ECO:0000256" key="16">
    <source>
        <dbReference type="PROSITE-ProRule" id="PRU00209"/>
    </source>
</evidence>
<evidence type="ECO:0000256" key="5">
    <source>
        <dbReference type="ARBA" id="ARBA00022555"/>
    </source>
</evidence>
<evidence type="ECO:0000256" key="14">
    <source>
        <dbReference type="ARBA" id="ARBA00049255"/>
    </source>
</evidence>
<dbReference type="Pfam" id="PF17759">
    <property type="entry name" value="tRNA_synthFbeta"/>
    <property type="match status" value="1"/>
</dbReference>
<accession>A0A6J4VT93</accession>
<dbReference type="HAMAP" id="MF_00283">
    <property type="entry name" value="Phe_tRNA_synth_beta1"/>
    <property type="match status" value="1"/>
</dbReference>
<evidence type="ECO:0000256" key="10">
    <source>
        <dbReference type="ARBA" id="ARBA00022842"/>
    </source>
</evidence>
<dbReference type="SMART" id="SM00896">
    <property type="entry name" value="FDX-ACB"/>
    <property type="match status" value="1"/>
</dbReference>
<dbReference type="InterPro" id="IPR012340">
    <property type="entry name" value="NA-bd_OB-fold"/>
</dbReference>
<evidence type="ECO:0000259" key="18">
    <source>
        <dbReference type="PROSITE" id="PS51447"/>
    </source>
</evidence>
<comment type="subunit">
    <text evidence="3 15">Tetramer of two alpha and two beta subunits.</text>
</comment>
<feature type="binding site" evidence="15">
    <location>
        <position position="471"/>
    </location>
    <ligand>
        <name>Mg(2+)</name>
        <dbReference type="ChEBI" id="CHEBI:18420"/>
        <note>shared with alpha subunit</note>
    </ligand>
</feature>
<dbReference type="SMART" id="SM00874">
    <property type="entry name" value="B5"/>
    <property type="match status" value="1"/>
</dbReference>
<evidence type="ECO:0000256" key="2">
    <source>
        <dbReference type="ARBA" id="ARBA00008653"/>
    </source>
</evidence>
<reference evidence="20" key="1">
    <citation type="submission" date="2020-02" db="EMBL/GenBank/DDBJ databases">
        <authorList>
            <person name="Meier V. D."/>
        </authorList>
    </citation>
    <scope>NUCLEOTIDE SEQUENCE</scope>
    <source>
        <strain evidence="20">AVDCRST_MAG19</strain>
    </source>
</reference>
<dbReference type="InterPro" id="IPR005121">
    <property type="entry name" value="Fdx_antiC-bd"/>
</dbReference>
<dbReference type="AlphaFoldDB" id="A0A6J4VT93"/>
<dbReference type="Gene3D" id="2.40.50.140">
    <property type="entry name" value="Nucleic acid-binding proteins"/>
    <property type="match status" value="1"/>
</dbReference>
<sequence length="815" mass="86575">MKVPYRWLSELVATGLEPAELARRLTMAGLEAEKIETIGAGWENVFVGLVRHVARHPDADRLVLAEVDAGEHHLTVVTGAPNIAAGQTVALALAGARLIDAHGDGKSLKTLKPGTIRGVRSEGMVCSEKELGISEEHEGIMVLEPEAPVGAPLADWLGETIVEFEITPNLVHAFSVLGIAREAAALTAEPLRTPPAVDLGAAPRVGETLARVEAPDLCPRCTATIIEGVTVGPSPGWLTRRLAAAGLRSINNVVDVTNYVMLEWGQPLHAYDRDRLAGGGIVVRRATPGEALETLDGQRRVLDPEMLVIADAARAVGVAGVMGGLHSEVEAQTRTILLEAATFAMGSVRRTSRALRLRSDASARFERGLDPNLALDAAGRAAQLILDLCPGSRVTAVADVYPDPVEPAALALPFGEIERLLGVRYETAVVLDVLSRLGFAPEIDGDGPNATLRVRVPTYRHDVTLAADVVEEVARVVGYDTLPETLPTGGTAPVRRDPVYRLQREVRRLLVAGGGWEAVTYVAAAEEELARVAPEAGTVGFLHALPTERALRLRNPIQSERGVLRPTLLPALLAAASENRKHEAGVRLFELARVYLPRGADELPREANLAGIVLAGRRDAVGRFADDAALDFFDLKGMVEAVVVGLGVLGATFERAEHAALHPGRAAALCLSGERVGLLGELRPDRAAAFGLEDDRVCVAELDLDALLPAAAAGIREVRVPRFLPVEQDFAVVVAEEAAAGEVEQALLTGAGALATRIALFDVYRGPQVGEGRKSLAYRVTFTAPDRALTDAELGKARGRIGKVLKQRVGGELRG</sequence>
<dbReference type="Gene3D" id="3.30.930.10">
    <property type="entry name" value="Bira Bifunctional Protein, Domain 2"/>
    <property type="match status" value="1"/>
</dbReference>
<evidence type="ECO:0000313" key="20">
    <source>
        <dbReference type="EMBL" id="CAA9586235.1"/>
    </source>
</evidence>
<dbReference type="InterPro" id="IPR002547">
    <property type="entry name" value="tRNA-bd_dom"/>
</dbReference>
<dbReference type="FunFam" id="3.50.40.10:FF:000001">
    <property type="entry name" value="Phenylalanine--tRNA ligase beta subunit"/>
    <property type="match status" value="1"/>
</dbReference>
<dbReference type="SUPFAM" id="SSF55681">
    <property type="entry name" value="Class II aaRS and biotin synthetases"/>
    <property type="match status" value="1"/>
</dbReference>
<dbReference type="GO" id="GO:0006432">
    <property type="term" value="P:phenylalanyl-tRNA aminoacylation"/>
    <property type="evidence" value="ECO:0007669"/>
    <property type="project" value="UniProtKB-UniRule"/>
</dbReference>
<dbReference type="GO" id="GO:0005524">
    <property type="term" value="F:ATP binding"/>
    <property type="evidence" value="ECO:0007669"/>
    <property type="project" value="UniProtKB-UniRule"/>
</dbReference>
<dbReference type="InterPro" id="IPR004532">
    <property type="entry name" value="Phe-tRNA-ligase_IIc_bsu_bact"/>
</dbReference>
<evidence type="ECO:0000259" key="17">
    <source>
        <dbReference type="PROSITE" id="PS50886"/>
    </source>
</evidence>
<dbReference type="InterPro" id="IPR005147">
    <property type="entry name" value="tRNA_synthase_B5-dom"/>
</dbReference>
<dbReference type="GO" id="GO:0000287">
    <property type="term" value="F:magnesium ion binding"/>
    <property type="evidence" value="ECO:0007669"/>
    <property type="project" value="UniProtKB-UniRule"/>
</dbReference>
<evidence type="ECO:0000256" key="13">
    <source>
        <dbReference type="ARBA" id="ARBA00023146"/>
    </source>
</evidence>
<keyword evidence="4 15" id="KW-0963">Cytoplasm</keyword>
<keyword evidence="7 15" id="KW-0479">Metal-binding</keyword>
<dbReference type="Pfam" id="PF01588">
    <property type="entry name" value="tRNA_bind"/>
    <property type="match status" value="1"/>
</dbReference>
<dbReference type="GO" id="GO:0004826">
    <property type="term" value="F:phenylalanine-tRNA ligase activity"/>
    <property type="evidence" value="ECO:0007669"/>
    <property type="project" value="UniProtKB-UniRule"/>
</dbReference>
<dbReference type="InterPro" id="IPR020825">
    <property type="entry name" value="Phe-tRNA_synthase-like_B3/B4"/>
</dbReference>
<comment type="catalytic activity">
    <reaction evidence="14 15">
        <text>tRNA(Phe) + L-phenylalanine + ATP = L-phenylalanyl-tRNA(Phe) + AMP + diphosphate + H(+)</text>
        <dbReference type="Rhea" id="RHEA:19413"/>
        <dbReference type="Rhea" id="RHEA-COMP:9668"/>
        <dbReference type="Rhea" id="RHEA-COMP:9699"/>
        <dbReference type="ChEBI" id="CHEBI:15378"/>
        <dbReference type="ChEBI" id="CHEBI:30616"/>
        <dbReference type="ChEBI" id="CHEBI:33019"/>
        <dbReference type="ChEBI" id="CHEBI:58095"/>
        <dbReference type="ChEBI" id="CHEBI:78442"/>
        <dbReference type="ChEBI" id="CHEBI:78531"/>
        <dbReference type="ChEBI" id="CHEBI:456215"/>
        <dbReference type="EC" id="6.1.1.20"/>
    </reaction>
</comment>
<dbReference type="GO" id="GO:0009328">
    <property type="term" value="C:phenylalanine-tRNA ligase complex"/>
    <property type="evidence" value="ECO:0007669"/>
    <property type="project" value="TreeGrafter"/>
</dbReference>
<dbReference type="SUPFAM" id="SSF50249">
    <property type="entry name" value="Nucleic acid-binding proteins"/>
    <property type="match status" value="1"/>
</dbReference>
<dbReference type="SUPFAM" id="SSF54991">
    <property type="entry name" value="Anticodon-binding domain of PheRS"/>
    <property type="match status" value="1"/>
</dbReference>
<keyword evidence="12 15" id="KW-0648">Protein biosynthesis</keyword>
<dbReference type="Gene3D" id="3.50.40.10">
    <property type="entry name" value="Phenylalanyl-trna Synthetase, Chain B, domain 3"/>
    <property type="match status" value="1"/>
</dbReference>
<evidence type="ECO:0000256" key="7">
    <source>
        <dbReference type="ARBA" id="ARBA00022723"/>
    </source>
</evidence>
<dbReference type="CDD" id="cd02796">
    <property type="entry name" value="tRNA_bind_bactPheRS"/>
    <property type="match status" value="1"/>
</dbReference>
<comment type="subcellular location">
    <subcellularLocation>
        <location evidence="1 15">Cytoplasm</location>
    </subcellularLocation>
</comment>
<dbReference type="InterPro" id="IPR041616">
    <property type="entry name" value="PheRS_beta_core"/>
</dbReference>
<dbReference type="PROSITE" id="PS50886">
    <property type="entry name" value="TRBD"/>
    <property type="match status" value="1"/>
</dbReference>
<dbReference type="InterPro" id="IPR009061">
    <property type="entry name" value="DNA-bd_dom_put_sf"/>
</dbReference>
<dbReference type="NCBIfam" id="TIGR00472">
    <property type="entry name" value="pheT_bact"/>
    <property type="match status" value="1"/>
</dbReference>
<name>A0A6J4VT93_9BACT</name>
<keyword evidence="9 15" id="KW-0067">ATP-binding</keyword>
<dbReference type="PROSITE" id="PS51447">
    <property type="entry name" value="FDX_ACB"/>
    <property type="match status" value="1"/>
</dbReference>
<dbReference type="PANTHER" id="PTHR10947">
    <property type="entry name" value="PHENYLALANYL-TRNA SYNTHETASE BETA CHAIN AND LEUCINE-RICH REPEAT-CONTAINING PROTEIN 47"/>
    <property type="match status" value="1"/>
</dbReference>
<keyword evidence="6 15" id="KW-0436">Ligase</keyword>
<dbReference type="InterPro" id="IPR045060">
    <property type="entry name" value="Phe-tRNA-ligase_IIc_bsu"/>
</dbReference>
<keyword evidence="11 16" id="KW-0694">RNA-binding</keyword>
<dbReference type="EMBL" id="CADCWL010000258">
    <property type="protein sequence ID" value="CAA9586235.1"/>
    <property type="molecule type" value="Genomic_DNA"/>
</dbReference>
<evidence type="ECO:0000256" key="15">
    <source>
        <dbReference type="HAMAP-Rule" id="MF_00283"/>
    </source>
</evidence>
<evidence type="ECO:0000256" key="6">
    <source>
        <dbReference type="ARBA" id="ARBA00022598"/>
    </source>
</evidence>
<evidence type="ECO:0000256" key="8">
    <source>
        <dbReference type="ARBA" id="ARBA00022741"/>
    </source>
</evidence>
<dbReference type="SUPFAM" id="SSF56037">
    <property type="entry name" value="PheT/TilS domain"/>
    <property type="match status" value="1"/>
</dbReference>
<evidence type="ECO:0000256" key="3">
    <source>
        <dbReference type="ARBA" id="ARBA00011209"/>
    </source>
</evidence>
<feature type="domain" description="FDX-ACB" evidence="18">
    <location>
        <begin position="721"/>
        <end position="814"/>
    </location>
</feature>
<dbReference type="SUPFAM" id="SSF46955">
    <property type="entry name" value="Putative DNA-binding domain"/>
    <property type="match status" value="1"/>
</dbReference>
<feature type="binding site" evidence="15">
    <location>
        <position position="462"/>
    </location>
    <ligand>
        <name>Mg(2+)</name>
        <dbReference type="ChEBI" id="CHEBI:18420"/>
        <note>shared with alpha subunit</note>
    </ligand>
</feature>
<dbReference type="InterPro" id="IPR045864">
    <property type="entry name" value="aa-tRNA-synth_II/BPL/LPL"/>
</dbReference>
<dbReference type="InterPro" id="IPR005146">
    <property type="entry name" value="B3/B4_tRNA-bd"/>
</dbReference>
<dbReference type="Pfam" id="PF03147">
    <property type="entry name" value="FDX-ACB"/>
    <property type="match status" value="1"/>
</dbReference>
<organism evidence="20">
    <name type="scientific">uncultured Thermomicrobiales bacterium</name>
    <dbReference type="NCBI Taxonomy" id="1645740"/>
    <lineage>
        <taxon>Bacteria</taxon>
        <taxon>Pseudomonadati</taxon>
        <taxon>Thermomicrobiota</taxon>
        <taxon>Thermomicrobia</taxon>
        <taxon>Thermomicrobiales</taxon>
        <taxon>environmental samples</taxon>
    </lineage>
</organism>
<evidence type="ECO:0000256" key="4">
    <source>
        <dbReference type="ARBA" id="ARBA00022490"/>
    </source>
</evidence>
<dbReference type="SMART" id="SM00873">
    <property type="entry name" value="B3_4"/>
    <property type="match status" value="1"/>
</dbReference>
<dbReference type="PROSITE" id="PS51483">
    <property type="entry name" value="B5"/>
    <property type="match status" value="1"/>
</dbReference>
<proteinExistence type="inferred from homology"/>
<feature type="binding site" evidence="15">
    <location>
        <position position="472"/>
    </location>
    <ligand>
        <name>Mg(2+)</name>
        <dbReference type="ChEBI" id="CHEBI:18420"/>
        <note>shared with alpha subunit</note>
    </ligand>
</feature>
<dbReference type="Pfam" id="PF03483">
    <property type="entry name" value="B3_4"/>
    <property type="match status" value="1"/>
</dbReference>
<protein>
    <recommendedName>
        <fullName evidence="15">Phenylalanine--tRNA ligase beta subunit</fullName>
        <ecNumber evidence="15">6.1.1.20</ecNumber>
    </recommendedName>
    <alternativeName>
        <fullName evidence="15">Phenylalanyl-tRNA synthetase beta subunit</fullName>
        <shortName evidence="15">PheRS</shortName>
    </alternativeName>
</protein>
<comment type="similarity">
    <text evidence="2 15">Belongs to the phenylalanyl-tRNA synthetase beta subunit family. Type 1 subfamily.</text>
</comment>
<dbReference type="Pfam" id="PF03484">
    <property type="entry name" value="B5"/>
    <property type="match status" value="1"/>
</dbReference>
<keyword evidence="5 16" id="KW-0820">tRNA-binding</keyword>
<feature type="domain" description="B5" evidence="19">
    <location>
        <begin position="405"/>
        <end position="484"/>
    </location>
</feature>
<dbReference type="Gene3D" id="3.30.56.10">
    <property type="match status" value="2"/>
</dbReference>
<evidence type="ECO:0000256" key="11">
    <source>
        <dbReference type="ARBA" id="ARBA00022884"/>
    </source>
</evidence>
<dbReference type="Gene3D" id="3.30.70.380">
    <property type="entry name" value="Ferrodoxin-fold anticodon-binding domain"/>
    <property type="match status" value="1"/>
</dbReference>
<evidence type="ECO:0000259" key="19">
    <source>
        <dbReference type="PROSITE" id="PS51483"/>
    </source>
</evidence>